<dbReference type="SUPFAM" id="SSF53474">
    <property type="entry name" value="alpha/beta-Hydrolases"/>
    <property type="match status" value="1"/>
</dbReference>
<keyword evidence="2" id="KW-0378">Hydrolase</keyword>
<dbReference type="AlphaFoldDB" id="A0A108U822"/>
<comment type="caution">
    <text evidence="2">The sequence shown here is derived from an EMBL/GenBank/DDBJ whole genome shotgun (WGS) entry which is preliminary data.</text>
</comment>
<dbReference type="Pfam" id="PF12146">
    <property type="entry name" value="Hydrolase_4"/>
    <property type="match status" value="1"/>
</dbReference>
<organism evidence="2 3">
    <name type="scientific">Lysobacter capsici AZ78</name>
    <dbReference type="NCBI Taxonomy" id="1444315"/>
    <lineage>
        <taxon>Bacteria</taxon>
        <taxon>Pseudomonadati</taxon>
        <taxon>Pseudomonadota</taxon>
        <taxon>Gammaproteobacteria</taxon>
        <taxon>Lysobacterales</taxon>
        <taxon>Lysobacteraceae</taxon>
        <taxon>Lysobacter</taxon>
    </lineage>
</organism>
<evidence type="ECO:0000259" key="1">
    <source>
        <dbReference type="Pfam" id="PF12146"/>
    </source>
</evidence>
<protein>
    <submittedName>
        <fullName evidence="2">3-oxoadipate enol-lactone hydrolase/4-carboxymuconolactone decarboxylase</fullName>
    </submittedName>
</protein>
<accession>A0A108U822</accession>
<dbReference type="GO" id="GO:0016787">
    <property type="term" value="F:hydrolase activity"/>
    <property type="evidence" value="ECO:0007669"/>
    <property type="project" value="UniProtKB-KW"/>
</dbReference>
<dbReference type="InterPro" id="IPR022742">
    <property type="entry name" value="Hydrolase_4"/>
</dbReference>
<keyword evidence="3" id="KW-1185">Reference proteome</keyword>
<gene>
    <name evidence="2" type="ORF">AZ78_1818</name>
</gene>
<dbReference type="EMBL" id="JAJA02000001">
    <property type="protein sequence ID" value="KWS04269.1"/>
    <property type="molecule type" value="Genomic_DNA"/>
</dbReference>
<dbReference type="Proteomes" id="UP000023435">
    <property type="component" value="Unassembled WGS sequence"/>
</dbReference>
<reference evidence="2 3" key="1">
    <citation type="journal article" date="2014" name="Genome Announc.">
        <title>Draft Genome Sequence of Lysobacter capsici AZ78, a Bacterium Antagonistic to Plant-Pathogenic Oomycetes.</title>
        <authorList>
            <person name="Puopolo G."/>
            <person name="Sonego P."/>
            <person name="Engelen K."/>
            <person name="Pertot I."/>
        </authorList>
    </citation>
    <scope>NUCLEOTIDE SEQUENCE [LARGE SCALE GENOMIC DNA]</scope>
    <source>
        <strain evidence="2 3">AZ78</strain>
    </source>
</reference>
<dbReference type="OrthoDB" id="8561148at2"/>
<evidence type="ECO:0000313" key="3">
    <source>
        <dbReference type="Proteomes" id="UP000023435"/>
    </source>
</evidence>
<sequence length="245" mass="26555">MRCLVLPGMDGTGALLDDFIAAMAPRFDTEVIAYPRDRALGYAELAAFVHPRLPADRPYLLLGESFSGPVAIALAAQRPPNLAALALCASFARSPRPPWSPWSAARLPRWATTLPVSRTPVALIAHMMLGRWSDARWRARIAATLNAVRPAVLAHRLDAVRTVDATAALREIDLPMLYLRATRDRLVGADSLSTIQHARPRMRCVEIDAPHFILQACPGQAASAIGQWCDEAWPSTASDPPANAG</sequence>
<dbReference type="RefSeq" id="WP_051547902.1">
    <property type="nucleotide sequence ID" value="NZ_JAJA02000001.1"/>
</dbReference>
<proteinExistence type="predicted"/>
<dbReference type="InterPro" id="IPR029058">
    <property type="entry name" value="AB_hydrolase_fold"/>
</dbReference>
<dbReference type="Gene3D" id="3.40.50.1820">
    <property type="entry name" value="alpha/beta hydrolase"/>
    <property type="match status" value="1"/>
</dbReference>
<evidence type="ECO:0000313" key="2">
    <source>
        <dbReference type="EMBL" id="KWS04269.1"/>
    </source>
</evidence>
<feature type="domain" description="Serine aminopeptidase S33" evidence="1">
    <location>
        <begin position="54"/>
        <end position="189"/>
    </location>
</feature>
<name>A0A108U822_9GAMM</name>